<evidence type="ECO:0000256" key="1">
    <source>
        <dbReference type="SAM" id="Phobius"/>
    </source>
</evidence>
<dbReference type="Proteomes" id="UP000005203">
    <property type="component" value="Linkage group LG11"/>
</dbReference>
<dbReference type="GeneID" id="113219093"/>
<keyword evidence="1" id="KW-0812">Transmembrane</keyword>
<evidence type="ECO:0000313" key="2">
    <source>
        <dbReference type="EnsemblMetazoa" id="XP_026299530"/>
    </source>
</evidence>
<dbReference type="RefSeq" id="XP_026299530.1">
    <property type="nucleotide sequence ID" value="XM_026443745.1"/>
</dbReference>
<dbReference type="AlphaFoldDB" id="A0A7M7MQU0"/>
<keyword evidence="3" id="KW-1185">Reference proteome</keyword>
<dbReference type="EnsemblMetazoa" id="XM_026443745">
    <property type="protein sequence ID" value="XP_026299530"/>
    <property type="gene ID" value="LOC113219093"/>
</dbReference>
<proteinExistence type="predicted"/>
<name>A0A7M7MQU0_APIME</name>
<feature type="transmembrane region" description="Helical" evidence="1">
    <location>
        <begin position="105"/>
        <end position="128"/>
    </location>
</feature>
<protein>
    <submittedName>
        <fullName evidence="4">Uncharacterized protein LOC113219093</fullName>
    </submittedName>
</protein>
<keyword evidence="1" id="KW-0472">Membrane</keyword>
<evidence type="ECO:0000313" key="4">
    <source>
        <dbReference type="RefSeq" id="XP_026299530.1"/>
    </source>
</evidence>
<organism evidence="2">
    <name type="scientific">Apis mellifera</name>
    <name type="common">Honeybee</name>
    <dbReference type="NCBI Taxonomy" id="7460"/>
    <lineage>
        <taxon>Eukaryota</taxon>
        <taxon>Metazoa</taxon>
        <taxon>Ecdysozoa</taxon>
        <taxon>Arthropoda</taxon>
        <taxon>Hexapoda</taxon>
        <taxon>Insecta</taxon>
        <taxon>Pterygota</taxon>
        <taxon>Neoptera</taxon>
        <taxon>Endopterygota</taxon>
        <taxon>Hymenoptera</taxon>
        <taxon>Apocrita</taxon>
        <taxon>Aculeata</taxon>
        <taxon>Apoidea</taxon>
        <taxon>Anthophila</taxon>
        <taxon>Apidae</taxon>
        <taxon>Apis</taxon>
    </lineage>
</organism>
<dbReference type="KEGG" id="ame:113219093"/>
<keyword evidence="1" id="KW-1133">Transmembrane helix</keyword>
<feature type="transmembrane region" description="Helical" evidence="1">
    <location>
        <begin position="67"/>
        <end position="85"/>
    </location>
</feature>
<reference evidence="2" key="1">
    <citation type="submission" date="2021-01" db="UniProtKB">
        <authorList>
            <consortium name="EnsemblMetazoa"/>
        </authorList>
    </citation>
    <scope>IDENTIFICATION</scope>
    <source>
        <strain evidence="2">DH4</strain>
    </source>
</reference>
<accession>A0A7M7MQU0</accession>
<evidence type="ECO:0000313" key="3">
    <source>
        <dbReference type="Proteomes" id="UP000005203"/>
    </source>
</evidence>
<accession>A0A8B8H6A1</accession>
<dbReference type="OrthoDB" id="6819313at2759"/>
<sequence>MPNFLGRLFGISYKTERLIMNILGLVNSTLDWSPIKWRNKLEQIWNLSLSQGTLIFDTIGEDTIKTALSWIVITRIIIAHVYTISYLTNIYPILTSTRPNLLLPWLILSFFKNVVLEVIVIAIGLLLWYDKRFSLTIFLEFVLVKVIPLIIFSYVWYSNSCLFMELRHMEKQRTLRRTMRSDSNLIAARICFKIGDSKYRTRSLMTLISCDSYDTYDAHDTISRIIDDTTLTPSQKTMRILGLTEQDIVDARSRKKEREICRRLTEEEDDIPDNTILSGYFFISNYDLTNKLRNEKTVEDEKNEETMDEETIDKYKKDEIKADVKEYEDDQTRIYEHDTINTNECEEDQVTINEFYKDDITLFVSSKNEILSEKISENQIMIDEKYDDNMKVISDTHSAVSSLTLIKYI</sequence>
<reference evidence="4" key="2">
    <citation type="submission" date="2025-04" db="UniProtKB">
        <authorList>
            <consortium name="RefSeq"/>
        </authorList>
    </citation>
    <scope>IDENTIFICATION</scope>
    <source>
        <strain evidence="4">DH4</strain>
        <tissue evidence="4">Whole body</tissue>
    </source>
</reference>
<feature type="transmembrane region" description="Helical" evidence="1">
    <location>
        <begin position="135"/>
        <end position="157"/>
    </location>
</feature>
<gene>
    <name evidence="4" type="primary">LOC113219093</name>
</gene>